<gene>
    <name evidence="5" type="primary">LOC106470160</name>
</gene>
<dbReference type="InterPro" id="IPR002035">
    <property type="entry name" value="VWF_A"/>
</dbReference>
<reference evidence="5" key="1">
    <citation type="submission" date="2025-08" db="UniProtKB">
        <authorList>
            <consortium name="RefSeq"/>
        </authorList>
    </citation>
    <scope>IDENTIFICATION</scope>
    <source>
        <tissue evidence="5">Muscle</tissue>
    </source>
</reference>
<evidence type="ECO:0000259" key="3">
    <source>
        <dbReference type="PROSITE" id="PS50234"/>
    </source>
</evidence>
<sequence>MKLYCFFRLFTSLILLTMVVDMVSAKITLEDGGYKGVVVAIHESVPEDEKILNNLEELFTNASQFLYDASRGHVFFKEVTIVVPTKWSSKPEYERIVNNPFSTAAVRVDKPNPEYGNDPYTLQPGGCGEPGEYIHLTPEFLKELHGNTTEVYGSPDRQFVHEWSHLRYGVFDEYGIVGDPKYPMFYKEDGKVLPTTCMRNITGWIQPVDGGTCTLFEDEYLEGDCKFIPDIENQVVRASLMYMPFIKSIDGYCDDTQERLHNDKAPTKQNVLCEYKSTWEVISKHPDFSTPRSSQIKETKPTFRILQRAGEIAGRFVLVLDVSFSMKGRPIEILHEASSRLVYDFIPNGSYLGIVSFGGESEISYSLTLVTPESRPLLGRALPSSGDLISATSIGKGLKEGIRVLKNSRQSVEGSLIILITDGEENTRPWIQEVLPILLREKVVVNAIALGNNATKKLENLATSTGGKNYNFFDINGQTPSNSLDSALIDSVTSQTANELQGVQITNRNIRLTQSIIEEKVIIDNELGKNTIFTVKSNLIEVIDVMLKSPSGMIFDSTSPEYNRDNTIRKRVQVVIEAAESGNWTVSISKSTFSEVPVAISVISEPKDVKVQPIRTRAWISNIKLTYPQSPKIFAEVKKDYNVITGVTVFGTVESPSGSLKRIQLLDDGAGADINHDDGIYSSYFNDFDGNGRYAVVAEMHNEGNAKVKKGSPSSPAIVIPKFKNPKDRFTKPPANNFTADDFIISDKKPDIQVPEEDELALPFQRITDAGSFRVENFNPISGDIISPNRIVDLKIISAGKVDDINVVSLMWTSPGDDLDQGNATALEVRADINFNNLLKNFDQSYLFSNDEVVNGSLKPVPSRQKQLLTVQIPDNAWMAVHANNTSLKDLYFAIRAVDDNYNKAEISNIGSAHFWKLAMPPKAKKRIRWWPIAIVVGGLIVLISIIAISVYLFRKKSANPKTSCEYRAV</sequence>
<dbReference type="PANTHER" id="PTHR10579:SF177">
    <property type="entry name" value="CALCIUM-ACTIVATED CHLORIDE CHANNEL REGULATOR 4-LIKE PROTEIN"/>
    <property type="match status" value="1"/>
</dbReference>
<accession>A0ABM1THB9</accession>
<evidence type="ECO:0000256" key="2">
    <source>
        <dbReference type="SAM" id="SignalP"/>
    </source>
</evidence>
<feature type="chain" id="PRO_5047435281" evidence="2">
    <location>
        <begin position="26"/>
        <end position="970"/>
    </location>
</feature>
<dbReference type="CDD" id="cd00198">
    <property type="entry name" value="vWFA"/>
    <property type="match status" value="1"/>
</dbReference>
<keyword evidence="1" id="KW-0812">Transmembrane</keyword>
<organism evidence="4 5">
    <name type="scientific">Limulus polyphemus</name>
    <name type="common">Atlantic horseshoe crab</name>
    <dbReference type="NCBI Taxonomy" id="6850"/>
    <lineage>
        <taxon>Eukaryota</taxon>
        <taxon>Metazoa</taxon>
        <taxon>Ecdysozoa</taxon>
        <taxon>Arthropoda</taxon>
        <taxon>Chelicerata</taxon>
        <taxon>Merostomata</taxon>
        <taxon>Xiphosura</taxon>
        <taxon>Limulidae</taxon>
        <taxon>Limulus</taxon>
    </lineage>
</organism>
<dbReference type="PANTHER" id="PTHR10579">
    <property type="entry name" value="CALCIUM-ACTIVATED CHLORIDE CHANNEL REGULATOR"/>
    <property type="match status" value="1"/>
</dbReference>
<evidence type="ECO:0000313" key="4">
    <source>
        <dbReference type="Proteomes" id="UP000694941"/>
    </source>
</evidence>
<dbReference type="Gene3D" id="3.40.50.410">
    <property type="entry name" value="von Willebrand factor, type A domain"/>
    <property type="match status" value="1"/>
</dbReference>
<dbReference type="Pfam" id="PF08434">
    <property type="entry name" value="CLCA"/>
    <property type="match status" value="1"/>
</dbReference>
<dbReference type="SMART" id="SM00327">
    <property type="entry name" value="VWA"/>
    <property type="match status" value="1"/>
</dbReference>
<feature type="signal peptide" evidence="2">
    <location>
        <begin position="1"/>
        <end position="25"/>
    </location>
</feature>
<keyword evidence="2" id="KW-0732">Signal</keyword>
<name>A0ABM1THB9_LIMPO</name>
<dbReference type="Pfam" id="PF00092">
    <property type="entry name" value="VWA"/>
    <property type="match status" value="1"/>
</dbReference>
<dbReference type="SUPFAM" id="SSF53300">
    <property type="entry name" value="vWA-like"/>
    <property type="match status" value="1"/>
</dbReference>
<keyword evidence="1" id="KW-1133">Transmembrane helix</keyword>
<keyword evidence="4" id="KW-1185">Reference proteome</keyword>
<dbReference type="PROSITE" id="PS50234">
    <property type="entry name" value="VWFA"/>
    <property type="match status" value="1"/>
</dbReference>
<protein>
    <submittedName>
        <fullName evidence="5">Epithelial chloride channel protein-like</fullName>
    </submittedName>
</protein>
<feature type="transmembrane region" description="Helical" evidence="1">
    <location>
        <begin position="930"/>
        <end position="954"/>
    </location>
</feature>
<dbReference type="GeneID" id="106470160"/>
<dbReference type="RefSeq" id="XP_022255275.1">
    <property type="nucleotide sequence ID" value="XM_022399567.1"/>
</dbReference>
<dbReference type="InterPro" id="IPR013642">
    <property type="entry name" value="CLCA_N"/>
</dbReference>
<proteinExistence type="predicted"/>
<evidence type="ECO:0000256" key="1">
    <source>
        <dbReference type="SAM" id="Phobius"/>
    </source>
</evidence>
<evidence type="ECO:0000313" key="5">
    <source>
        <dbReference type="RefSeq" id="XP_022255275.1"/>
    </source>
</evidence>
<dbReference type="InterPro" id="IPR051266">
    <property type="entry name" value="CLCR"/>
</dbReference>
<feature type="domain" description="VWFA" evidence="3">
    <location>
        <begin position="315"/>
        <end position="492"/>
    </location>
</feature>
<dbReference type="InterPro" id="IPR036465">
    <property type="entry name" value="vWFA_dom_sf"/>
</dbReference>
<keyword evidence="1" id="KW-0472">Membrane</keyword>
<dbReference type="Proteomes" id="UP000694941">
    <property type="component" value="Unplaced"/>
</dbReference>